<dbReference type="PROSITE" id="PS51257">
    <property type="entry name" value="PROKAR_LIPOPROTEIN"/>
    <property type="match status" value="1"/>
</dbReference>
<proteinExistence type="predicted"/>
<dbReference type="InterPro" id="IPR005693">
    <property type="entry name" value="Mce"/>
</dbReference>
<dbReference type="RefSeq" id="WP_182538835.1">
    <property type="nucleotide sequence ID" value="NZ_JACGXA010000001.1"/>
</dbReference>
<organism evidence="4 5">
    <name type="scientific">Nocardioides ginsengisegetis</name>
    <dbReference type="NCBI Taxonomy" id="661491"/>
    <lineage>
        <taxon>Bacteria</taxon>
        <taxon>Bacillati</taxon>
        <taxon>Actinomycetota</taxon>
        <taxon>Actinomycetes</taxon>
        <taxon>Propionibacteriales</taxon>
        <taxon>Nocardioidaceae</taxon>
        <taxon>Nocardioides</taxon>
    </lineage>
</organism>
<dbReference type="NCBIfam" id="TIGR00996">
    <property type="entry name" value="Mtu_fam_mce"/>
    <property type="match status" value="1"/>
</dbReference>
<feature type="domain" description="Mce/MlaD" evidence="2">
    <location>
        <begin position="38"/>
        <end position="113"/>
    </location>
</feature>
<keyword evidence="5" id="KW-1185">Reference proteome</keyword>
<name>A0A7W3J016_9ACTN</name>
<evidence type="ECO:0000259" key="3">
    <source>
        <dbReference type="Pfam" id="PF11887"/>
    </source>
</evidence>
<dbReference type="Proteomes" id="UP000580910">
    <property type="component" value="Unassembled WGS sequence"/>
</dbReference>
<dbReference type="Pfam" id="PF02470">
    <property type="entry name" value="MlaD"/>
    <property type="match status" value="1"/>
</dbReference>
<sequence>MKRLALASLGLVLLVSGCKFDGAYDLPLPGGPVDADHAYEVTADFADILNIVPKSPVMVDDVTVGEVTDVQRVGWHAEITMLVRDDIVLPDNAIADIRQVSLLGEKYVALLPPTGEQPHGRLSDGDNIPLSATGRNPEVEEVLGALSFLLSGGGVGQLGTITQELNNVMDGRTDRLRHLLGSLKDVVGTLDDQKADIIDALESMNNLTATLNREKDTIGDALDVVGPAVKVLDDQHAQLIAMLKSLDRLGAVGTRVIGASKADLIQTLADLKPVLTKLNEAGDHLAPGLNMAISFPFPKEASEVVKGDYANAFIRAQINLGTFVPNGGGGPLPPVDVPDPSQVLNQVQKCLASGDITSKACLKVLDDANALKKLKKACQRDENKDNAVCQVVNAGDLPDLPGLPTLPGLDGFTASLASGADQPDESGSALYGGAA</sequence>
<protein>
    <submittedName>
        <fullName evidence="4">Phospholipid/cholesterol/gamma-HCH transport system substrate-binding protein</fullName>
    </submittedName>
</protein>
<dbReference type="InterPro" id="IPR003399">
    <property type="entry name" value="Mce/MlaD"/>
</dbReference>
<evidence type="ECO:0000313" key="4">
    <source>
        <dbReference type="EMBL" id="MBA8803720.1"/>
    </source>
</evidence>
<dbReference type="GO" id="GO:0005576">
    <property type="term" value="C:extracellular region"/>
    <property type="evidence" value="ECO:0007669"/>
    <property type="project" value="TreeGrafter"/>
</dbReference>
<dbReference type="PANTHER" id="PTHR33371">
    <property type="entry name" value="INTERMEMBRANE PHOSPHOLIPID TRANSPORT SYSTEM BINDING PROTEIN MLAD-RELATED"/>
    <property type="match status" value="1"/>
</dbReference>
<dbReference type="EMBL" id="JACGXA010000001">
    <property type="protein sequence ID" value="MBA8803720.1"/>
    <property type="molecule type" value="Genomic_DNA"/>
</dbReference>
<dbReference type="InterPro" id="IPR024516">
    <property type="entry name" value="Mce_C"/>
</dbReference>
<feature type="domain" description="Mammalian cell entry C-terminal" evidence="3">
    <location>
        <begin position="121"/>
        <end position="280"/>
    </location>
</feature>
<dbReference type="PANTHER" id="PTHR33371:SF15">
    <property type="entry name" value="LIPOPROTEIN LPRN"/>
    <property type="match status" value="1"/>
</dbReference>
<dbReference type="Pfam" id="PF11887">
    <property type="entry name" value="Mce4_CUP1"/>
    <property type="match status" value="1"/>
</dbReference>
<gene>
    <name evidence="4" type="ORF">FB382_002011</name>
</gene>
<comment type="caution">
    <text evidence="4">The sequence shown here is derived from an EMBL/GenBank/DDBJ whole genome shotgun (WGS) entry which is preliminary data.</text>
</comment>
<reference evidence="4 5" key="1">
    <citation type="submission" date="2020-07" db="EMBL/GenBank/DDBJ databases">
        <title>Sequencing the genomes of 1000 actinobacteria strains.</title>
        <authorList>
            <person name="Klenk H.-P."/>
        </authorList>
    </citation>
    <scope>NUCLEOTIDE SEQUENCE [LARGE SCALE GENOMIC DNA]</scope>
    <source>
        <strain evidence="4 5">DSM 21349</strain>
    </source>
</reference>
<evidence type="ECO:0000313" key="5">
    <source>
        <dbReference type="Proteomes" id="UP000580910"/>
    </source>
</evidence>
<dbReference type="AlphaFoldDB" id="A0A7W3J016"/>
<evidence type="ECO:0000256" key="1">
    <source>
        <dbReference type="SAM" id="MobiDB-lite"/>
    </source>
</evidence>
<accession>A0A7W3J016</accession>
<feature type="region of interest" description="Disordered" evidence="1">
    <location>
        <begin position="414"/>
        <end position="435"/>
    </location>
</feature>
<evidence type="ECO:0000259" key="2">
    <source>
        <dbReference type="Pfam" id="PF02470"/>
    </source>
</evidence>
<dbReference type="InterPro" id="IPR052336">
    <property type="entry name" value="MlaD_Phospholipid_Transporter"/>
</dbReference>